<reference evidence="2 3" key="1">
    <citation type="journal article" date="2016" name="Nat. Commun.">
        <title>Thousands of microbial genomes shed light on interconnected biogeochemical processes in an aquifer system.</title>
        <authorList>
            <person name="Anantharaman K."/>
            <person name="Brown C.T."/>
            <person name="Hug L.A."/>
            <person name="Sharon I."/>
            <person name="Castelle C.J."/>
            <person name="Probst A.J."/>
            <person name="Thomas B.C."/>
            <person name="Singh A."/>
            <person name="Wilkins M.J."/>
            <person name="Karaoz U."/>
            <person name="Brodie E.L."/>
            <person name="Williams K.H."/>
            <person name="Hubbard S.S."/>
            <person name="Banfield J.F."/>
        </authorList>
    </citation>
    <scope>NUCLEOTIDE SEQUENCE [LARGE SCALE GENOMIC DNA]</scope>
</reference>
<dbReference type="EMBL" id="MHIL01000026">
    <property type="protein sequence ID" value="OGY50957.1"/>
    <property type="molecule type" value="Genomic_DNA"/>
</dbReference>
<organism evidence="2 3">
    <name type="scientific">Candidatus Buchananbacteria bacterium RIFCSPHIGHO2_02_FULL_56_16</name>
    <dbReference type="NCBI Taxonomy" id="1797542"/>
    <lineage>
        <taxon>Bacteria</taxon>
        <taxon>Candidatus Buchananiibacteriota</taxon>
    </lineage>
</organism>
<keyword evidence="1" id="KW-0812">Transmembrane</keyword>
<accession>A0A1G1YHL4</accession>
<name>A0A1G1YHL4_9BACT</name>
<feature type="transmembrane region" description="Helical" evidence="1">
    <location>
        <begin position="88"/>
        <end position="111"/>
    </location>
</feature>
<keyword evidence="1" id="KW-0472">Membrane</keyword>
<protein>
    <submittedName>
        <fullName evidence="2">Uncharacterized protein</fullName>
    </submittedName>
</protein>
<evidence type="ECO:0000256" key="1">
    <source>
        <dbReference type="SAM" id="Phobius"/>
    </source>
</evidence>
<gene>
    <name evidence="2" type="ORF">A3J59_00450</name>
</gene>
<sequence>MGNTNDANSLIANRKWQIESTISDMQFAICHSHPCIDWYRWVISWYLNLPKKEKTTVFLPWYSPGLVTGDLVKELNYGRFRPAKAKMATASATAPNMVMMMISAMSFFLLWV</sequence>
<evidence type="ECO:0000313" key="3">
    <source>
        <dbReference type="Proteomes" id="UP000177310"/>
    </source>
</evidence>
<proteinExistence type="predicted"/>
<evidence type="ECO:0000313" key="2">
    <source>
        <dbReference type="EMBL" id="OGY50957.1"/>
    </source>
</evidence>
<keyword evidence="1" id="KW-1133">Transmembrane helix</keyword>
<dbReference type="Proteomes" id="UP000177310">
    <property type="component" value="Unassembled WGS sequence"/>
</dbReference>
<comment type="caution">
    <text evidence="2">The sequence shown here is derived from an EMBL/GenBank/DDBJ whole genome shotgun (WGS) entry which is preliminary data.</text>
</comment>
<dbReference type="AlphaFoldDB" id="A0A1G1YHL4"/>